<dbReference type="InterPro" id="IPR036513">
    <property type="entry name" value="STAS_dom_sf"/>
</dbReference>
<dbReference type="CDD" id="cd07043">
    <property type="entry name" value="STAS_anti-anti-sigma_factors"/>
    <property type="match status" value="1"/>
</dbReference>
<dbReference type="Pfam" id="PF13466">
    <property type="entry name" value="STAS_2"/>
    <property type="match status" value="1"/>
</dbReference>
<dbReference type="Pfam" id="PF14417">
    <property type="entry name" value="MEDS"/>
    <property type="match status" value="1"/>
</dbReference>
<keyword evidence="3" id="KW-1185">Reference proteome</keyword>
<protein>
    <recommendedName>
        <fullName evidence="1">STAS domain-containing protein</fullName>
    </recommendedName>
</protein>
<gene>
    <name evidence="2" type="ORF">GCM10010439_09440</name>
</gene>
<proteinExistence type="predicted"/>
<organism evidence="2 3">
    <name type="scientific">Actinocorallia aurantiaca</name>
    <dbReference type="NCBI Taxonomy" id="46204"/>
    <lineage>
        <taxon>Bacteria</taxon>
        <taxon>Bacillati</taxon>
        <taxon>Actinomycetota</taxon>
        <taxon>Actinomycetes</taxon>
        <taxon>Streptosporangiales</taxon>
        <taxon>Thermomonosporaceae</taxon>
        <taxon>Actinocorallia</taxon>
    </lineage>
</organism>
<reference evidence="3" key="1">
    <citation type="journal article" date="2019" name="Int. J. Syst. Evol. Microbiol.">
        <title>The Global Catalogue of Microorganisms (GCM) 10K type strain sequencing project: providing services to taxonomists for standard genome sequencing and annotation.</title>
        <authorList>
            <consortium name="The Broad Institute Genomics Platform"/>
            <consortium name="The Broad Institute Genome Sequencing Center for Infectious Disease"/>
            <person name="Wu L."/>
            <person name="Ma J."/>
        </authorList>
    </citation>
    <scope>NUCLEOTIDE SEQUENCE [LARGE SCALE GENOMIC DNA]</scope>
    <source>
        <strain evidence="3">JCM 8201</strain>
    </source>
</reference>
<feature type="domain" description="STAS" evidence="1">
    <location>
        <begin position="179"/>
        <end position="286"/>
    </location>
</feature>
<dbReference type="SUPFAM" id="SSF52091">
    <property type="entry name" value="SpoIIaa-like"/>
    <property type="match status" value="1"/>
</dbReference>
<comment type="caution">
    <text evidence="2">The sequence shown here is derived from an EMBL/GenBank/DDBJ whole genome shotgun (WGS) entry which is preliminary data.</text>
</comment>
<name>A0ABP6GBN0_9ACTN</name>
<dbReference type="InterPro" id="IPR025847">
    <property type="entry name" value="MEDS_domain"/>
</dbReference>
<evidence type="ECO:0000313" key="3">
    <source>
        <dbReference type="Proteomes" id="UP001501842"/>
    </source>
</evidence>
<dbReference type="InterPro" id="IPR058548">
    <property type="entry name" value="MlaB-like_STAS"/>
</dbReference>
<dbReference type="PROSITE" id="PS50801">
    <property type="entry name" value="STAS"/>
    <property type="match status" value="1"/>
</dbReference>
<evidence type="ECO:0000259" key="1">
    <source>
        <dbReference type="PROSITE" id="PS50801"/>
    </source>
</evidence>
<dbReference type="Proteomes" id="UP001501842">
    <property type="component" value="Unassembled WGS sequence"/>
</dbReference>
<dbReference type="Gene3D" id="3.30.750.24">
    <property type="entry name" value="STAS domain"/>
    <property type="match status" value="1"/>
</dbReference>
<dbReference type="EMBL" id="BAAATZ010000003">
    <property type="protein sequence ID" value="GAA2720767.1"/>
    <property type="molecule type" value="Genomic_DNA"/>
</dbReference>
<accession>A0ABP6GBN0</accession>
<sequence length="286" mass="32025">MGHGDHLCLAFDDDAEKRRVATRYTADGLIRGERVLYFADRSDPDTVREWLHAARIDVAGASARGQLRVVTADETYLAPGVFDPDTMVRRLRAEIGASLDAGYTGMRVTGEMDWALREVPGSERLREYETKVNEVFVGRPASAICHYDARLFGPDALAAFDDCHPRRVELTPLYSTSVLRIVPSFQEGQRTLRVSGSVDMQTADRLEEALRATRAWPGDVRIDMRDLEFIDLTGLRVLVRTADSLDDGRRLRVEHLPEMLCKVIHLAGLDRSPALIVTSSEEVMAR</sequence>
<evidence type="ECO:0000313" key="2">
    <source>
        <dbReference type="EMBL" id="GAA2720767.1"/>
    </source>
</evidence>
<dbReference type="InterPro" id="IPR002645">
    <property type="entry name" value="STAS_dom"/>
</dbReference>